<evidence type="ECO:0000313" key="3">
    <source>
        <dbReference type="Proteomes" id="UP000234639"/>
    </source>
</evidence>
<keyword evidence="1" id="KW-0812">Transmembrane</keyword>
<sequence length="114" mass="12931">MKITENLNDAVKDANGLSLAISIVVAVLIGFFIGKGLYHLTGIKALFWIFLVVGILAAFLNIYKAIKAQQKDINDLVNDPKYKQYKEALDKENPHKDYDEFDAIDKEDKKWNEA</sequence>
<gene>
    <name evidence="2" type="ORF">CYJ41_01130</name>
</gene>
<proteinExistence type="predicted"/>
<feature type="transmembrane region" description="Helical" evidence="1">
    <location>
        <begin position="16"/>
        <end position="33"/>
    </location>
</feature>
<evidence type="ECO:0008006" key="4">
    <source>
        <dbReference type="Google" id="ProtNLM"/>
    </source>
</evidence>
<dbReference type="AlphaFoldDB" id="A0A2I1NCG7"/>
<keyword evidence="1" id="KW-1133">Transmembrane helix</keyword>
<evidence type="ECO:0000256" key="1">
    <source>
        <dbReference type="SAM" id="Phobius"/>
    </source>
</evidence>
<dbReference type="Proteomes" id="UP000234639">
    <property type="component" value="Unassembled WGS sequence"/>
</dbReference>
<evidence type="ECO:0000313" key="2">
    <source>
        <dbReference type="EMBL" id="PKZ30073.1"/>
    </source>
</evidence>
<comment type="caution">
    <text evidence="2">The sequence shown here is derived from an EMBL/GenBank/DDBJ whole genome shotgun (WGS) entry which is preliminary data.</text>
</comment>
<dbReference type="Pfam" id="PF09527">
    <property type="entry name" value="ATPase_gene1"/>
    <property type="match status" value="1"/>
</dbReference>
<dbReference type="InterPro" id="IPR036259">
    <property type="entry name" value="MFS_trans_sf"/>
</dbReference>
<dbReference type="EMBL" id="PKHU01000001">
    <property type="protein sequence ID" value="PKZ30073.1"/>
    <property type="molecule type" value="Genomic_DNA"/>
</dbReference>
<dbReference type="SUPFAM" id="SSF103473">
    <property type="entry name" value="MFS general substrate transporter"/>
    <property type="match status" value="1"/>
</dbReference>
<reference evidence="2 3" key="1">
    <citation type="submission" date="2017-12" db="EMBL/GenBank/DDBJ databases">
        <title>Phylogenetic diversity of female urinary microbiome.</title>
        <authorList>
            <person name="Thomas-White K."/>
            <person name="Wolfe A.J."/>
        </authorList>
    </citation>
    <scope>NUCLEOTIDE SEQUENCE [LARGE SCALE GENOMIC DNA]</scope>
    <source>
        <strain evidence="2 3">UMB0112</strain>
    </source>
</reference>
<accession>A0A2I1NCG7</accession>
<dbReference type="InterPro" id="IPR032820">
    <property type="entry name" value="ATPase_put"/>
</dbReference>
<protein>
    <recommendedName>
        <fullName evidence="4">Arginine biosynthesis bifunctional protein ArgJ</fullName>
    </recommendedName>
</protein>
<organism evidence="2 3">
    <name type="scientific">Campylobacter ureolyticus</name>
    <dbReference type="NCBI Taxonomy" id="827"/>
    <lineage>
        <taxon>Bacteria</taxon>
        <taxon>Pseudomonadati</taxon>
        <taxon>Campylobacterota</taxon>
        <taxon>Epsilonproteobacteria</taxon>
        <taxon>Campylobacterales</taxon>
        <taxon>Campylobacteraceae</taxon>
        <taxon>Campylobacter</taxon>
    </lineage>
</organism>
<feature type="transmembrane region" description="Helical" evidence="1">
    <location>
        <begin position="45"/>
        <end position="63"/>
    </location>
</feature>
<name>A0A2I1NCG7_9BACT</name>
<dbReference type="RefSeq" id="WP_101636552.1">
    <property type="nucleotide sequence ID" value="NZ_BQNW01000001.1"/>
</dbReference>
<keyword evidence="1" id="KW-0472">Membrane</keyword>